<dbReference type="eggNOG" id="COG0438">
    <property type="taxonomic scope" value="Bacteria"/>
</dbReference>
<dbReference type="Proteomes" id="UP000000238">
    <property type="component" value="Chromosome"/>
</dbReference>
<dbReference type="CDD" id="cd03794">
    <property type="entry name" value="GT4_WbuB-like"/>
    <property type="match status" value="1"/>
</dbReference>
<name>Q2SGQ5_HAHCH</name>
<dbReference type="PANTHER" id="PTHR12526">
    <property type="entry name" value="GLYCOSYLTRANSFERASE"/>
    <property type="match status" value="1"/>
</dbReference>
<dbReference type="Gene3D" id="3.40.50.2000">
    <property type="entry name" value="Glycogen Phosphorylase B"/>
    <property type="match status" value="2"/>
</dbReference>
<dbReference type="GO" id="GO:0016757">
    <property type="term" value="F:glycosyltransferase activity"/>
    <property type="evidence" value="ECO:0007669"/>
    <property type="project" value="InterPro"/>
</dbReference>
<dbReference type="AlphaFoldDB" id="Q2SGQ5"/>
<gene>
    <name evidence="3" type="ordered locus">HCH_03421</name>
</gene>
<dbReference type="InterPro" id="IPR001296">
    <property type="entry name" value="Glyco_trans_1"/>
</dbReference>
<dbReference type="GO" id="GO:1901135">
    <property type="term" value="P:carbohydrate derivative metabolic process"/>
    <property type="evidence" value="ECO:0007669"/>
    <property type="project" value="UniProtKB-ARBA"/>
</dbReference>
<feature type="domain" description="Glycosyl transferase family 1" evidence="1">
    <location>
        <begin position="221"/>
        <end position="382"/>
    </location>
</feature>
<dbReference type="EMBL" id="CP000155">
    <property type="protein sequence ID" value="ABC30169.1"/>
    <property type="molecule type" value="Genomic_DNA"/>
</dbReference>
<dbReference type="KEGG" id="hch:HCH_03421"/>
<evidence type="ECO:0000313" key="4">
    <source>
        <dbReference type="Proteomes" id="UP000000238"/>
    </source>
</evidence>
<dbReference type="PANTHER" id="PTHR12526:SF624">
    <property type="entry name" value="BLR6297 PROTEIN"/>
    <property type="match status" value="1"/>
</dbReference>
<proteinExistence type="predicted"/>
<dbReference type="CAZy" id="GT4">
    <property type="family name" value="Glycosyltransferase Family 4"/>
</dbReference>
<evidence type="ECO:0000259" key="2">
    <source>
        <dbReference type="Pfam" id="PF13579"/>
    </source>
</evidence>
<dbReference type="Pfam" id="PF00534">
    <property type="entry name" value="Glycos_transf_1"/>
    <property type="match status" value="1"/>
</dbReference>
<evidence type="ECO:0000259" key="1">
    <source>
        <dbReference type="Pfam" id="PF00534"/>
    </source>
</evidence>
<dbReference type="OrthoDB" id="9815351at2"/>
<dbReference type="STRING" id="349521.HCH_03421"/>
<dbReference type="HOGENOM" id="CLU_056882_0_0_6"/>
<organism evidence="3 4">
    <name type="scientific">Hahella chejuensis (strain KCTC 2396)</name>
    <dbReference type="NCBI Taxonomy" id="349521"/>
    <lineage>
        <taxon>Bacteria</taxon>
        <taxon>Pseudomonadati</taxon>
        <taxon>Pseudomonadota</taxon>
        <taxon>Gammaproteobacteria</taxon>
        <taxon>Oceanospirillales</taxon>
        <taxon>Hahellaceae</taxon>
        <taxon>Hahella</taxon>
    </lineage>
</organism>
<feature type="domain" description="Glycosyltransferase subfamily 4-like N-terminal" evidence="2">
    <location>
        <begin position="28"/>
        <end position="191"/>
    </location>
</feature>
<keyword evidence="3" id="KW-0808">Transferase</keyword>
<dbReference type="RefSeq" id="WP_011397237.1">
    <property type="nucleotide sequence ID" value="NC_007645.1"/>
</dbReference>
<keyword evidence="4" id="KW-1185">Reference proteome</keyword>
<accession>Q2SGQ5</accession>
<reference evidence="3 4" key="1">
    <citation type="journal article" date="2005" name="Nucleic Acids Res.">
        <title>Genomic blueprint of Hahella chejuensis, a marine microbe producing an algicidal agent.</title>
        <authorList>
            <person name="Jeong H."/>
            <person name="Yim J.H."/>
            <person name="Lee C."/>
            <person name="Choi S.-H."/>
            <person name="Park Y.K."/>
            <person name="Yoon S.H."/>
            <person name="Hur C.-G."/>
            <person name="Kang H.-Y."/>
            <person name="Kim D."/>
            <person name="Lee H.H."/>
            <person name="Park K.H."/>
            <person name="Park S.-H."/>
            <person name="Park H.-S."/>
            <person name="Lee H.K."/>
            <person name="Oh T.K."/>
            <person name="Kim J.F."/>
        </authorList>
    </citation>
    <scope>NUCLEOTIDE SEQUENCE [LARGE SCALE GENOMIC DNA]</scope>
    <source>
        <strain evidence="3 4">KCTC 2396</strain>
    </source>
</reference>
<dbReference type="Pfam" id="PF13579">
    <property type="entry name" value="Glyco_trans_4_4"/>
    <property type="match status" value="1"/>
</dbReference>
<evidence type="ECO:0000313" key="3">
    <source>
        <dbReference type="EMBL" id="ABC30169.1"/>
    </source>
</evidence>
<dbReference type="InterPro" id="IPR028098">
    <property type="entry name" value="Glyco_trans_4-like_N"/>
</dbReference>
<dbReference type="SUPFAM" id="SSF53756">
    <property type="entry name" value="UDP-Glycosyltransferase/glycogen phosphorylase"/>
    <property type="match status" value="1"/>
</dbReference>
<protein>
    <submittedName>
        <fullName evidence="3">Glycosyltransferase</fullName>
    </submittedName>
</protein>
<sequence length="419" mass="47626">MRTMRLLYLTPGLFPARRVDVGLLFGDCLHRHGVYSDIVAFRKPGTQKEAWGGGEAILADSPRRLKHLAGFAHMFRALAQSRRDRHDGVQVRDMPFIALMALVFARLKGMPFLYWCSYPYPEGQIDRARRANGLKKITSLPLLLRGLLGRFVLYRLVLSRADHIFVQSERMKQDMARRGAPPDRMTPVPMGVDLERMLASVAAFDADVADDVCVDNRMRGRRALIYLGSLDYVRNIETLFEMASLLRWRLPNIVVAIVGDTNDQQHKTWLQERARQLGVDDILIWTGWLPMQEAWRYIREAEVGLSPIPRGELLDCSSPTKLIEYMALGVPVVCNDNPDQKLVIEQSGAGLCVPYTAEAFADAAEALLKESPDMRRHRMENAIRYLRTHRDYPVIARKLAGTYFAIHEKACHEALKQGS</sequence>